<keyword evidence="2" id="KW-1185">Reference proteome</keyword>
<gene>
    <name evidence="1" type="ORF">SAMN02745121_05918</name>
</gene>
<name>A0A1I2E8M9_9BACT</name>
<accession>A0A1I2E8M9</accession>
<reference evidence="2" key="1">
    <citation type="submission" date="2016-10" db="EMBL/GenBank/DDBJ databases">
        <authorList>
            <person name="Varghese N."/>
            <person name="Submissions S."/>
        </authorList>
    </citation>
    <scope>NUCLEOTIDE SEQUENCE [LARGE SCALE GENOMIC DNA]</scope>
    <source>
        <strain evidence="2">ATCC 25963</strain>
    </source>
</reference>
<feature type="non-terminal residue" evidence="1">
    <location>
        <position position="86"/>
    </location>
</feature>
<dbReference type="EMBL" id="FOMX01000022">
    <property type="protein sequence ID" value="SFE88989.1"/>
    <property type="molecule type" value="Genomic_DNA"/>
</dbReference>
<dbReference type="Proteomes" id="UP000199400">
    <property type="component" value="Unassembled WGS sequence"/>
</dbReference>
<organism evidence="1 2">
    <name type="scientific">Nannocystis exedens</name>
    <dbReference type="NCBI Taxonomy" id="54"/>
    <lineage>
        <taxon>Bacteria</taxon>
        <taxon>Pseudomonadati</taxon>
        <taxon>Myxococcota</taxon>
        <taxon>Polyangia</taxon>
        <taxon>Nannocystales</taxon>
        <taxon>Nannocystaceae</taxon>
        <taxon>Nannocystis</taxon>
    </lineage>
</organism>
<dbReference type="AlphaFoldDB" id="A0A1I2E8M9"/>
<evidence type="ECO:0000313" key="2">
    <source>
        <dbReference type="Proteomes" id="UP000199400"/>
    </source>
</evidence>
<proteinExistence type="predicted"/>
<protein>
    <submittedName>
        <fullName evidence="1">Uncharacterized protein</fullName>
    </submittedName>
</protein>
<sequence length="86" mass="9928">MRRKKPRPRFPGLKLKDEDRELLRRKARERQTERTWKRIRMLQMLDEGKSLAATAAAVGSAVPSVRRVGERYLAAGVEVALKDAKR</sequence>
<evidence type="ECO:0000313" key="1">
    <source>
        <dbReference type="EMBL" id="SFE88989.1"/>
    </source>
</evidence>